<dbReference type="AlphaFoldDB" id="A0A5J4TFK0"/>
<feature type="compositionally biased region" description="Polar residues" evidence="1">
    <location>
        <begin position="157"/>
        <end position="168"/>
    </location>
</feature>
<evidence type="ECO:0000313" key="3">
    <source>
        <dbReference type="Proteomes" id="UP000324800"/>
    </source>
</evidence>
<proteinExistence type="predicted"/>
<reference evidence="2 3" key="1">
    <citation type="submission" date="2019-03" db="EMBL/GenBank/DDBJ databases">
        <title>Single cell metagenomics reveals metabolic interactions within the superorganism composed of flagellate Streblomastix strix and complex community of Bacteroidetes bacteria on its surface.</title>
        <authorList>
            <person name="Treitli S.C."/>
            <person name="Kolisko M."/>
            <person name="Husnik F."/>
            <person name="Keeling P."/>
            <person name="Hampl V."/>
        </authorList>
    </citation>
    <scope>NUCLEOTIDE SEQUENCE [LARGE SCALE GENOMIC DNA]</scope>
    <source>
        <strain evidence="2">ST1C</strain>
    </source>
</reference>
<feature type="compositionally biased region" description="Polar residues" evidence="1">
    <location>
        <begin position="130"/>
        <end position="143"/>
    </location>
</feature>
<feature type="non-terminal residue" evidence="2">
    <location>
        <position position="401"/>
    </location>
</feature>
<dbReference type="EMBL" id="SNRW01032798">
    <property type="protein sequence ID" value="KAA6356553.1"/>
    <property type="molecule type" value="Genomic_DNA"/>
</dbReference>
<organism evidence="2 3">
    <name type="scientific">Streblomastix strix</name>
    <dbReference type="NCBI Taxonomy" id="222440"/>
    <lineage>
        <taxon>Eukaryota</taxon>
        <taxon>Metamonada</taxon>
        <taxon>Preaxostyla</taxon>
        <taxon>Oxymonadida</taxon>
        <taxon>Streblomastigidae</taxon>
        <taxon>Streblomastix</taxon>
    </lineage>
</organism>
<comment type="caution">
    <text evidence="2">The sequence shown here is derived from an EMBL/GenBank/DDBJ whole genome shotgun (WGS) entry which is preliminary data.</text>
</comment>
<feature type="region of interest" description="Disordered" evidence="1">
    <location>
        <begin position="100"/>
        <end position="207"/>
    </location>
</feature>
<protein>
    <submittedName>
        <fullName evidence="2">Uncharacterized protein</fullName>
    </submittedName>
</protein>
<name>A0A5J4TFK0_9EUKA</name>
<sequence>MIIESEDSNNQTAKNLTMKPNINKIVQVINQERQDHLIQPIPNKKQETQTLHNPKSNLLQSLNPQNQTKQKEKLQYLNRRYDNLTSTILEAEQVNQSPYLISPQGVPNLEPTPTLLTTSHNSRSGEKRQMQPQLLKTSPQNAPKATRPVQDPRNGNKESTQTTKQKQSPIPRPTSRISWTEEERDQEKGEGRDLENRETDKENREILDRNGRINNEIFGITGNNQYEKLYPIRIYPPVERQLECQRTKMLVKDNEIQWNRRRSKRIQNIVGRGIERDHCNTDQKGINQMVQPDIHDKESKREMEKDTGCESFEQTDSRLPLQDARFDQGKTNNQTWELGHFTGPHLRISLSNCPSRITTIPSIRVPKQPLHIQSNAIWNQTLTNILYYSNGTDNETNKNET</sequence>
<feature type="compositionally biased region" description="Basic and acidic residues" evidence="1">
    <location>
        <begin position="179"/>
        <end position="207"/>
    </location>
</feature>
<accession>A0A5J4TFK0</accession>
<dbReference type="Proteomes" id="UP000324800">
    <property type="component" value="Unassembled WGS sequence"/>
</dbReference>
<evidence type="ECO:0000256" key="1">
    <source>
        <dbReference type="SAM" id="MobiDB-lite"/>
    </source>
</evidence>
<gene>
    <name evidence="2" type="ORF">EZS28_047920</name>
</gene>
<evidence type="ECO:0000313" key="2">
    <source>
        <dbReference type="EMBL" id="KAA6356553.1"/>
    </source>
</evidence>